<dbReference type="InterPro" id="IPR025714">
    <property type="entry name" value="Methyltranfer_dom"/>
</dbReference>
<sequence length="350" mass="39511">MTISQTLKFATDKLSAKKIKLPLLEAEILLSSILKKPREFLLTHPEYNLTAEQVSRSKFQISCRLKGAPIAYLTGHKEFYGLNFKVNKNVLIPRPETELMVNEALKLIMRDPLPMTLLDIGTGSGCIIISLVKNIISKFPSPADVSNFEFLATDISKSTLSIAKQNAKLHGLNKIKFIHADLLSPSVKSKIENLRQRRPARRQAGISAQGGPASGWRDKLWRRKSKIFLANLPYGWKAWKNNCSLDTIGLKFEPEQALFTGENGLELYKKLFRQIKNLAIQPAACHILCEFDPRQTAKIKQLIKQELPWAECQIKKDLAGLNRLAIVRYCRRMPHSAAVPSPLPLNNHNQ</sequence>
<evidence type="ECO:0000256" key="1">
    <source>
        <dbReference type="ARBA" id="ARBA00022603"/>
    </source>
</evidence>
<gene>
    <name evidence="6" type="ORF">A3H66_01965</name>
</gene>
<evidence type="ECO:0000313" key="7">
    <source>
        <dbReference type="Proteomes" id="UP000178783"/>
    </source>
</evidence>
<evidence type="ECO:0000259" key="4">
    <source>
        <dbReference type="Pfam" id="PF13847"/>
    </source>
</evidence>
<reference evidence="6 7" key="1">
    <citation type="journal article" date="2016" name="Nat. Commun.">
        <title>Thousands of microbial genomes shed light on interconnected biogeochemical processes in an aquifer system.</title>
        <authorList>
            <person name="Anantharaman K."/>
            <person name="Brown C.T."/>
            <person name="Hug L.A."/>
            <person name="Sharon I."/>
            <person name="Castelle C.J."/>
            <person name="Probst A.J."/>
            <person name="Thomas B.C."/>
            <person name="Singh A."/>
            <person name="Wilkins M.J."/>
            <person name="Karaoz U."/>
            <person name="Brodie E.L."/>
            <person name="Williams K.H."/>
            <person name="Hubbard S.S."/>
            <person name="Banfield J.F."/>
        </authorList>
    </citation>
    <scope>NUCLEOTIDE SEQUENCE [LARGE SCALE GENOMIC DNA]</scope>
</reference>
<evidence type="ECO:0000313" key="6">
    <source>
        <dbReference type="EMBL" id="OGF24280.1"/>
    </source>
</evidence>
<organism evidence="6 7">
    <name type="scientific">Candidatus Falkowbacteria bacterium RIFCSPLOWO2_02_FULL_45_21</name>
    <dbReference type="NCBI Taxonomy" id="1797989"/>
    <lineage>
        <taxon>Bacteria</taxon>
        <taxon>Candidatus Falkowiibacteriota</taxon>
    </lineage>
</organism>
<evidence type="ECO:0008006" key="8">
    <source>
        <dbReference type="Google" id="ProtNLM"/>
    </source>
</evidence>
<dbReference type="NCBIfam" id="TIGR00536">
    <property type="entry name" value="hemK_fam"/>
    <property type="match status" value="1"/>
</dbReference>
<keyword evidence="2" id="KW-0808">Transferase</keyword>
<dbReference type="InterPro" id="IPR040758">
    <property type="entry name" value="PrmC_N"/>
</dbReference>
<dbReference type="Proteomes" id="UP000178783">
    <property type="component" value="Unassembled WGS sequence"/>
</dbReference>
<dbReference type="EMBL" id="MFFW01000028">
    <property type="protein sequence ID" value="OGF24280.1"/>
    <property type="molecule type" value="Genomic_DNA"/>
</dbReference>
<dbReference type="PANTHER" id="PTHR18895">
    <property type="entry name" value="HEMK METHYLTRANSFERASE"/>
    <property type="match status" value="1"/>
</dbReference>
<keyword evidence="3" id="KW-0949">S-adenosyl-L-methionine</keyword>
<dbReference type="PANTHER" id="PTHR18895:SF74">
    <property type="entry name" value="MTRF1L RELEASE FACTOR GLUTAMINE METHYLTRANSFERASE"/>
    <property type="match status" value="1"/>
</dbReference>
<name>A0A1F5SC38_9BACT</name>
<dbReference type="STRING" id="1797989.A3H66_01965"/>
<comment type="caution">
    <text evidence="6">The sequence shown here is derived from an EMBL/GenBank/DDBJ whole genome shotgun (WGS) entry which is preliminary data.</text>
</comment>
<dbReference type="InterPro" id="IPR029063">
    <property type="entry name" value="SAM-dependent_MTases_sf"/>
</dbReference>
<dbReference type="GO" id="GO:0008276">
    <property type="term" value="F:protein methyltransferase activity"/>
    <property type="evidence" value="ECO:0007669"/>
    <property type="project" value="InterPro"/>
</dbReference>
<dbReference type="Gene3D" id="3.40.50.150">
    <property type="entry name" value="Vaccinia Virus protein VP39"/>
    <property type="match status" value="1"/>
</dbReference>
<proteinExistence type="predicted"/>
<dbReference type="InterPro" id="IPR050320">
    <property type="entry name" value="N5-glutamine_MTase"/>
</dbReference>
<dbReference type="SUPFAM" id="SSF53335">
    <property type="entry name" value="S-adenosyl-L-methionine-dependent methyltransferases"/>
    <property type="match status" value="1"/>
</dbReference>
<keyword evidence="1" id="KW-0489">Methyltransferase</keyword>
<evidence type="ECO:0000256" key="2">
    <source>
        <dbReference type="ARBA" id="ARBA00022679"/>
    </source>
</evidence>
<protein>
    <recommendedName>
        <fullName evidence="8">Protein-(Glutamine-N5) methyltransferase, release factor-specific</fullName>
    </recommendedName>
</protein>
<dbReference type="Gene3D" id="1.10.8.10">
    <property type="entry name" value="DNA helicase RuvA subunit, C-terminal domain"/>
    <property type="match status" value="1"/>
</dbReference>
<dbReference type="AlphaFoldDB" id="A0A1F5SC38"/>
<accession>A0A1F5SC38</accession>
<evidence type="ECO:0000256" key="3">
    <source>
        <dbReference type="ARBA" id="ARBA00022691"/>
    </source>
</evidence>
<evidence type="ECO:0000259" key="5">
    <source>
        <dbReference type="Pfam" id="PF17827"/>
    </source>
</evidence>
<dbReference type="Pfam" id="PF17827">
    <property type="entry name" value="PrmC_N"/>
    <property type="match status" value="1"/>
</dbReference>
<dbReference type="CDD" id="cd02440">
    <property type="entry name" value="AdoMet_MTases"/>
    <property type="match status" value="1"/>
</dbReference>
<dbReference type="InterPro" id="IPR004556">
    <property type="entry name" value="HemK-like"/>
</dbReference>
<dbReference type="Pfam" id="PF13847">
    <property type="entry name" value="Methyltransf_31"/>
    <property type="match status" value="1"/>
</dbReference>
<dbReference type="GO" id="GO:0032259">
    <property type="term" value="P:methylation"/>
    <property type="evidence" value="ECO:0007669"/>
    <property type="project" value="UniProtKB-KW"/>
</dbReference>
<feature type="domain" description="Methyltransferase" evidence="4">
    <location>
        <begin position="115"/>
        <end position="183"/>
    </location>
</feature>
<feature type="domain" description="Release factor glutamine methyltransferase N-terminal" evidence="5">
    <location>
        <begin position="6"/>
        <end position="75"/>
    </location>
</feature>